<sequence length="98" mass="10248">MKNLLHAALVTTLLASPVASFAQSNGTVSRAQVKAELRELEQAGYYRARSEAANYPAEIQAAEARVTQRNLASRSGANSAEGGVTSGSALSGSRTPRE</sequence>
<feature type="signal peptide" evidence="2">
    <location>
        <begin position="1"/>
        <end position="22"/>
    </location>
</feature>
<keyword evidence="4" id="KW-1185">Reference proteome</keyword>
<feature type="region of interest" description="Disordered" evidence="1">
    <location>
        <begin position="70"/>
        <end position="98"/>
    </location>
</feature>
<dbReference type="KEGG" id="plad:PPGU16_39550"/>
<evidence type="ECO:0008006" key="5">
    <source>
        <dbReference type="Google" id="ProtNLM"/>
    </source>
</evidence>
<proteinExistence type="predicted"/>
<evidence type="ECO:0000256" key="2">
    <source>
        <dbReference type="SAM" id="SignalP"/>
    </source>
</evidence>
<reference evidence="3 4" key="1">
    <citation type="journal article" date="2020" name="Genes (Basel)">
        <title>Genomic Comparison of Insect Gut Symbionts from Divergent Burkholderia Subclades.</title>
        <authorList>
            <person name="Takeshita K."/>
            <person name="Kikuchi Y."/>
        </authorList>
    </citation>
    <scope>NUCLEOTIDE SEQUENCE [LARGE SCALE GENOMIC DNA]</scope>
    <source>
        <strain evidence="3 4">PGU16</strain>
    </source>
</reference>
<protein>
    <recommendedName>
        <fullName evidence="5">Purine nucleoside phosphorylase</fullName>
    </recommendedName>
</protein>
<evidence type="ECO:0000313" key="3">
    <source>
        <dbReference type="EMBL" id="BCF90888.1"/>
    </source>
</evidence>
<dbReference type="EMBL" id="AP023175">
    <property type="protein sequence ID" value="BCF90888.1"/>
    <property type="molecule type" value="Genomic_DNA"/>
</dbReference>
<dbReference type="RefSeq" id="WP_180724525.1">
    <property type="nucleotide sequence ID" value="NZ_AP023175.1"/>
</dbReference>
<dbReference type="Proteomes" id="UP000510888">
    <property type="component" value="Chromosome 2"/>
</dbReference>
<dbReference type="Pfam" id="PF13663">
    <property type="entry name" value="DUF4148"/>
    <property type="match status" value="1"/>
</dbReference>
<dbReference type="AlphaFoldDB" id="A0A7I8BRG7"/>
<name>A0A7I8BRG7_9BURK</name>
<organism evidence="3 4">
    <name type="scientific">Paraburkholderia largidicola</name>
    <dbReference type="NCBI Taxonomy" id="3014751"/>
    <lineage>
        <taxon>Bacteria</taxon>
        <taxon>Pseudomonadati</taxon>
        <taxon>Pseudomonadota</taxon>
        <taxon>Betaproteobacteria</taxon>
        <taxon>Burkholderiales</taxon>
        <taxon>Burkholderiaceae</taxon>
        <taxon>Paraburkholderia</taxon>
    </lineage>
</organism>
<feature type="chain" id="PRO_5029652879" description="Purine nucleoside phosphorylase" evidence="2">
    <location>
        <begin position="23"/>
        <end position="98"/>
    </location>
</feature>
<accession>A0A7I8BRG7</accession>
<evidence type="ECO:0000256" key="1">
    <source>
        <dbReference type="SAM" id="MobiDB-lite"/>
    </source>
</evidence>
<dbReference type="InterPro" id="IPR025421">
    <property type="entry name" value="DUF4148"/>
</dbReference>
<evidence type="ECO:0000313" key="4">
    <source>
        <dbReference type="Proteomes" id="UP000510888"/>
    </source>
</evidence>
<feature type="compositionally biased region" description="Polar residues" evidence="1">
    <location>
        <begin position="86"/>
        <end position="98"/>
    </location>
</feature>
<gene>
    <name evidence="3" type="ORF">PPGU16_39550</name>
</gene>
<keyword evidence="2" id="KW-0732">Signal</keyword>